<comment type="cofactor">
    <cofactor evidence="5">
        <name>Fe(2+)</name>
        <dbReference type="ChEBI" id="CHEBI:29033"/>
    </cofactor>
    <text evidence="5">Binds 1 Fe(2+) ion per subunit.</text>
</comment>
<feature type="binding site" evidence="5">
    <location>
        <position position="274"/>
    </location>
    <ligand>
        <name>Fe cation</name>
        <dbReference type="ChEBI" id="CHEBI:24875"/>
        <note>catalytic</note>
    </ligand>
</feature>
<evidence type="ECO:0000256" key="5">
    <source>
        <dbReference type="PIRSR" id="PIRSR604294-1"/>
    </source>
</evidence>
<dbReference type="GO" id="GO:0046872">
    <property type="term" value="F:metal ion binding"/>
    <property type="evidence" value="ECO:0007669"/>
    <property type="project" value="UniProtKB-KW"/>
</dbReference>
<keyword evidence="4 5" id="KW-0408">Iron</keyword>
<dbReference type="GeneID" id="37268339"/>
<feature type="binding site" evidence="5">
    <location>
        <position position="216"/>
    </location>
    <ligand>
        <name>Fe cation</name>
        <dbReference type="ChEBI" id="CHEBI:24875"/>
        <note>catalytic</note>
    </ligand>
</feature>
<dbReference type="GO" id="GO:0016121">
    <property type="term" value="P:carotene catabolic process"/>
    <property type="evidence" value="ECO:0007669"/>
    <property type="project" value="TreeGrafter"/>
</dbReference>
<protein>
    <submittedName>
        <fullName evidence="6">Carotenoid oxygenase</fullName>
    </submittedName>
</protein>
<evidence type="ECO:0000313" key="6">
    <source>
        <dbReference type="EMBL" id="PWO00439.1"/>
    </source>
</evidence>
<proteinExistence type="inferred from homology"/>
<dbReference type="GO" id="GO:0010436">
    <property type="term" value="F:carotenoid dioxygenase activity"/>
    <property type="evidence" value="ECO:0007669"/>
    <property type="project" value="TreeGrafter"/>
</dbReference>
<dbReference type="InterPro" id="IPR004294">
    <property type="entry name" value="Carotenoid_Oase"/>
</dbReference>
<keyword evidence="7" id="KW-1185">Reference proteome</keyword>
<name>A0A316ZHA9_9BASI</name>
<dbReference type="OrthoDB" id="1069523at2759"/>
<evidence type="ECO:0000313" key="7">
    <source>
        <dbReference type="Proteomes" id="UP000245946"/>
    </source>
</evidence>
<sequence>MASSSAHPYLAGNYAPVKRELPLTPCTYTGAIPHELVGGQYVRNGGNPSADADGERDAHWFDGDGMLTGVLFARRHDGSVQPEFINRYVLTDVLMATSASATRPILPSIATLSSPHVTLFRVLLHVVRALWLCLSTFLPWHPAKLAVQRISVANTSIWWHDGKAYAGCESGPPMRILLPGMETAGWWTGAEHDPQSARGWSKAGLAGLFAEMTTAHPHVDPVSGELLLYHMSFFEPFLRVTVIPPRQRAEKAPVCPAPIIGRAVPGLAQPKQMHDFGVSASHTLILDLPLSLDPRNIVRGRPILHYDHLGPTRYGIFPRHAPEAVRWFEEAQACLIFHTANAWDDDAAATVSLLACRLNSATLIYSAGHTVPPPHALPLNGAPESCRLHYWRFTTDPSDASLRPQASFALSAIPFEFPTMNQAYSTRRADFIYGASMRSGSFDAGLGRKSAKIDCLAKIDAGTLLARAAKMSEAGETLGVDDVVDGRTVQELIAAQEAGEGADSAVRIFALPEHHYAQEATFVPRANATAEDDGWLVFFVFDESAGLDADGVALPNAQSELWVLEARGMQDVVARIRLPQRVPYGLHGHFFDAAEIAAQEPVPHEAVRTWARAATGGAASSAIVPAAAASTAVVAAAASAAVVSAAASPAFVAAAAPSALVPVST</sequence>
<feature type="binding site" evidence="5">
    <location>
        <position position="587"/>
    </location>
    <ligand>
        <name>Fe cation</name>
        <dbReference type="ChEBI" id="CHEBI:24875"/>
        <note>catalytic</note>
    </ligand>
</feature>
<gene>
    <name evidence="6" type="ORF">FA09DRAFT_315122</name>
</gene>
<dbReference type="AlphaFoldDB" id="A0A316ZHA9"/>
<feature type="binding site" evidence="5">
    <location>
        <position position="338"/>
    </location>
    <ligand>
        <name>Fe cation</name>
        <dbReference type="ChEBI" id="CHEBI:24875"/>
        <note>catalytic</note>
    </ligand>
</feature>
<reference evidence="6 7" key="1">
    <citation type="journal article" date="2018" name="Mol. Biol. Evol.">
        <title>Broad Genomic Sampling Reveals a Smut Pathogenic Ancestry of the Fungal Clade Ustilaginomycotina.</title>
        <authorList>
            <person name="Kijpornyongpan T."/>
            <person name="Mondo S.J."/>
            <person name="Barry K."/>
            <person name="Sandor L."/>
            <person name="Lee J."/>
            <person name="Lipzen A."/>
            <person name="Pangilinan J."/>
            <person name="LaButti K."/>
            <person name="Hainaut M."/>
            <person name="Henrissat B."/>
            <person name="Grigoriev I.V."/>
            <person name="Spatafora J.W."/>
            <person name="Aime M.C."/>
        </authorList>
    </citation>
    <scope>NUCLEOTIDE SEQUENCE [LARGE SCALE GENOMIC DNA]</scope>
    <source>
        <strain evidence="6 7">MCA 4186</strain>
    </source>
</reference>
<organism evidence="6 7">
    <name type="scientific">Tilletiopsis washingtonensis</name>
    <dbReference type="NCBI Taxonomy" id="58919"/>
    <lineage>
        <taxon>Eukaryota</taxon>
        <taxon>Fungi</taxon>
        <taxon>Dikarya</taxon>
        <taxon>Basidiomycota</taxon>
        <taxon>Ustilaginomycotina</taxon>
        <taxon>Exobasidiomycetes</taxon>
        <taxon>Entylomatales</taxon>
        <taxon>Entylomatales incertae sedis</taxon>
        <taxon>Tilletiopsis</taxon>
    </lineage>
</organism>
<dbReference type="Pfam" id="PF03055">
    <property type="entry name" value="RPE65"/>
    <property type="match status" value="1"/>
</dbReference>
<keyword evidence="3" id="KW-0560">Oxidoreductase</keyword>
<dbReference type="PANTHER" id="PTHR10543">
    <property type="entry name" value="BETA-CAROTENE DIOXYGENASE"/>
    <property type="match status" value="1"/>
</dbReference>
<evidence type="ECO:0000256" key="2">
    <source>
        <dbReference type="ARBA" id="ARBA00022723"/>
    </source>
</evidence>
<dbReference type="EMBL" id="KZ819285">
    <property type="protein sequence ID" value="PWO00439.1"/>
    <property type="molecule type" value="Genomic_DNA"/>
</dbReference>
<dbReference type="STRING" id="58919.A0A316ZHA9"/>
<evidence type="ECO:0000256" key="4">
    <source>
        <dbReference type="ARBA" id="ARBA00023004"/>
    </source>
</evidence>
<dbReference type="Proteomes" id="UP000245946">
    <property type="component" value="Unassembled WGS sequence"/>
</dbReference>
<accession>A0A316ZHA9</accession>
<evidence type="ECO:0000256" key="1">
    <source>
        <dbReference type="ARBA" id="ARBA00006787"/>
    </source>
</evidence>
<dbReference type="PANTHER" id="PTHR10543:SF89">
    <property type="entry name" value="CAROTENOID 9,10(9',10')-CLEAVAGE DIOXYGENASE 1"/>
    <property type="match status" value="1"/>
</dbReference>
<keyword evidence="2 5" id="KW-0479">Metal-binding</keyword>
<comment type="similarity">
    <text evidence="1">Belongs to the carotenoid oxygenase family.</text>
</comment>
<evidence type="ECO:0000256" key="3">
    <source>
        <dbReference type="ARBA" id="ARBA00023002"/>
    </source>
</evidence>
<dbReference type="RefSeq" id="XP_025600717.1">
    <property type="nucleotide sequence ID" value="XM_025740795.1"/>
</dbReference>